<sequence length="1121" mass="125385">MGNFDFITADWPQIHNDCARAESYVITDPRSACIYARRSVETLVRHLYFLLDLAEPYRDDLVTLINEPAFRTGTKAPDVIVQKLNLLRKLGNTAVHESRDIPRSASHNALRELFHVVVWAAYNFSTHPDQVPVGKQFDAKLAAQSAPLPREAAAALIDKFRAADERHRQELAARDNAIAELEAERTRLLAKLAAAQAAKTQPDDHDYKESETRDAYIDLLLHEAGWALDNPRDREFPVVGMPNGSGKGFVDYVLWGEDGLPLGLVEAKRTRRNPEEGQHQAKLYADSLEQMTGQRPVIFYTNGYQHTIWDDGAGYPPRQVGGFYTADELALAIRRRTARKQLTHVPINDDIAGRPYQRRAIAAIDHSLDHKQRSSLLVMATGSGKTRVTIALIDQLAKAGWVKRALFLADRTALVNQAVSAFKQHLPNTPTVNLLTEKATDGRVYVSTYPTMLNLINEVDHGARRFGPGYFDLVVIDEAHRSVYAKYGEIFAYFDSLLVGLTATPKDQVDHNTYRLFELEPGVPTDAYSLAEAVADGYLVPAQSVSISSKFLRQGARYDELSEAEKDRWDSVDWGDDGPPDEVDAAEMNKYFFNADTVDKVLATVMERGHKVASGDRLGKTIIFAKSQAHAMYIKERFDAGWPEFAGNFASVITHSVDYAQDLINNFSNPDAAPHIAISVDMLDTGIDVPEVVNLVFFKPVYSKTKFWQMIGRGTRLSPDLYGPGKDKDGFFVFDFCGNLEFFNQDLPETDGATQKSLTQRLFESRLRLIGQLDRAHTEPDLRASTAESLHRFVGGMSMDNVIVRPHRRAVERFATPQAWESLTTDDANEALSLAGLPSSVLDTDEQAKRFDLLMLTGQLAVLEADQVALDRVRTTGQAIADNLKDKTAIPAIRAQAERLEELASDEWWVDVTLPMLELARLRIRGLVRFQDKKQRNPVYVDFEDIFTDPKDVPLPTMTPSVDIDRFRDKVQAYLREHQDNVALQRLRRNRPLTSQDITVLEQLLTASGADRDAIDHAAEQQGGLGRFIRSLVGLDRAAATEAFSAFLDKTTYSEAQIRFVEMIIDELTHSGVMEPRRLFESPYTDDAPAGPTVFFPDPEIDTILGIIGRVNDNATPEGVA</sequence>
<dbReference type="Pfam" id="PF00271">
    <property type="entry name" value="Helicase_C"/>
    <property type="match status" value="1"/>
</dbReference>
<feature type="domain" description="Helicase ATP-binding" evidence="2">
    <location>
        <begin position="366"/>
        <end position="523"/>
    </location>
</feature>
<dbReference type="GO" id="GO:0003677">
    <property type="term" value="F:DNA binding"/>
    <property type="evidence" value="ECO:0007669"/>
    <property type="project" value="InterPro"/>
</dbReference>
<reference evidence="3" key="1">
    <citation type="submission" date="2014-08" db="EMBL/GenBank/DDBJ databases">
        <authorList>
            <person name="Falentin Helene"/>
        </authorList>
    </citation>
    <scope>NUCLEOTIDE SEQUENCE</scope>
</reference>
<dbReference type="InterPro" id="IPR013670">
    <property type="entry name" value="EcoEI_R_C_dom"/>
</dbReference>
<dbReference type="GO" id="GO:0005524">
    <property type="term" value="F:ATP binding"/>
    <property type="evidence" value="ECO:0007669"/>
    <property type="project" value="InterPro"/>
</dbReference>
<evidence type="ECO:0000313" key="3">
    <source>
        <dbReference type="EMBL" id="CEP25675.1"/>
    </source>
</evidence>
<dbReference type="PANTHER" id="PTHR47396:SF1">
    <property type="entry name" value="ATP-DEPENDENT HELICASE IRC3-RELATED"/>
    <property type="match status" value="1"/>
</dbReference>
<dbReference type="Gene3D" id="3.90.1570.30">
    <property type="match status" value="1"/>
</dbReference>
<dbReference type="Gene3D" id="3.40.50.300">
    <property type="entry name" value="P-loop containing nucleotide triphosphate hydrolases"/>
    <property type="match status" value="2"/>
</dbReference>
<dbReference type="Pfam" id="PF04851">
    <property type="entry name" value="ResIII"/>
    <property type="match status" value="1"/>
</dbReference>
<evidence type="ECO:0000259" key="2">
    <source>
        <dbReference type="PROSITE" id="PS51192"/>
    </source>
</evidence>
<feature type="coiled-coil region" evidence="1">
    <location>
        <begin position="164"/>
        <end position="198"/>
    </location>
</feature>
<dbReference type="PROSITE" id="PS51192">
    <property type="entry name" value="HELICASE_ATP_BIND_1"/>
    <property type="match status" value="1"/>
</dbReference>
<dbReference type="InterPro" id="IPR014001">
    <property type="entry name" value="Helicase_ATP-bd"/>
</dbReference>
<dbReference type="CDD" id="cd18799">
    <property type="entry name" value="SF2_C_EcoAI-like"/>
    <property type="match status" value="1"/>
</dbReference>
<dbReference type="InterPro" id="IPR006935">
    <property type="entry name" value="Helicase/UvrB_N"/>
</dbReference>
<dbReference type="EMBL" id="LM676380">
    <property type="protein sequence ID" value="CEP25675.1"/>
    <property type="molecule type" value="Genomic_DNA"/>
</dbReference>
<name>A0A0B7NP75_PROFF</name>
<dbReference type="PANTHER" id="PTHR47396">
    <property type="entry name" value="TYPE I RESTRICTION ENZYME ECOKI R PROTEIN"/>
    <property type="match status" value="1"/>
</dbReference>
<dbReference type="CDD" id="cd18032">
    <property type="entry name" value="DEXHc_RE_I_III_res"/>
    <property type="match status" value="1"/>
</dbReference>
<evidence type="ECO:0000256" key="1">
    <source>
        <dbReference type="SAM" id="Coils"/>
    </source>
</evidence>
<gene>
    <name evidence="3" type="primary">pf1861</name>
    <name evidence="3" type="ORF">PFCIRM138_09625</name>
</gene>
<dbReference type="GO" id="GO:0005829">
    <property type="term" value="C:cytosol"/>
    <property type="evidence" value="ECO:0007669"/>
    <property type="project" value="TreeGrafter"/>
</dbReference>
<dbReference type="InterPro" id="IPR001650">
    <property type="entry name" value="Helicase_C-like"/>
</dbReference>
<dbReference type="GO" id="GO:0006304">
    <property type="term" value="P:DNA modification"/>
    <property type="evidence" value="ECO:0007669"/>
    <property type="project" value="InterPro"/>
</dbReference>
<dbReference type="SMART" id="SM00487">
    <property type="entry name" value="DEXDc"/>
    <property type="match status" value="1"/>
</dbReference>
<dbReference type="Pfam" id="PF08463">
    <property type="entry name" value="EcoEI_R_C"/>
    <property type="match status" value="1"/>
</dbReference>
<keyword evidence="3" id="KW-0378">Hydrolase</keyword>
<protein>
    <submittedName>
        <fullName evidence="3">Putative carboxylic ester hydrolase</fullName>
        <ecNumber evidence="3">3.1.1.-</ecNumber>
    </submittedName>
</protein>
<dbReference type="InterPro" id="IPR027417">
    <property type="entry name" value="P-loop_NTPase"/>
</dbReference>
<dbReference type="EC" id="3.1.1.-" evidence="3"/>
<keyword evidence="1" id="KW-0175">Coiled coil</keyword>
<dbReference type="GO" id="GO:0016787">
    <property type="term" value="F:hydrolase activity"/>
    <property type="evidence" value="ECO:0007669"/>
    <property type="project" value="UniProtKB-KW"/>
</dbReference>
<dbReference type="SUPFAM" id="SSF52540">
    <property type="entry name" value="P-loop containing nucleoside triphosphate hydrolases"/>
    <property type="match status" value="2"/>
</dbReference>
<proteinExistence type="predicted"/>
<dbReference type="InterPro" id="IPR050742">
    <property type="entry name" value="Helicase_Restrict-Modif_Enz"/>
</dbReference>
<organism evidence="3">
    <name type="scientific">Propionibacterium freudenreichii subsp. freudenreichii</name>
    <dbReference type="NCBI Taxonomy" id="66712"/>
    <lineage>
        <taxon>Bacteria</taxon>
        <taxon>Bacillati</taxon>
        <taxon>Actinomycetota</taxon>
        <taxon>Actinomycetes</taxon>
        <taxon>Propionibacteriales</taxon>
        <taxon>Propionibacteriaceae</taxon>
        <taxon>Propionibacterium</taxon>
    </lineage>
</organism>
<dbReference type="AlphaFoldDB" id="A0A0B7NP75"/>
<accession>A0A0B7NP75</accession>